<evidence type="ECO:0000313" key="1">
    <source>
        <dbReference type="EMBL" id="KAI0495839.1"/>
    </source>
</evidence>
<accession>A0A8T3AHU1</accession>
<dbReference type="Proteomes" id="UP000829196">
    <property type="component" value="Unassembled WGS sequence"/>
</dbReference>
<organism evidence="1 2">
    <name type="scientific">Dendrobium nobile</name>
    <name type="common">Orchid</name>
    <dbReference type="NCBI Taxonomy" id="94219"/>
    <lineage>
        <taxon>Eukaryota</taxon>
        <taxon>Viridiplantae</taxon>
        <taxon>Streptophyta</taxon>
        <taxon>Embryophyta</taxon>
        <taxon>Tracheophyta</taxon>
        <taxon>Spermatophyta</taxon>
        <taxon>Magnoliopsida</taxon>
        <taxon>Liliopsida</taxon>
        <taxon>Asparagales</taxon>
        <taxon>Orchidaceae</taxon>
        <taxon>Epidendroideae</taxon>
        <taxon>Malaxideae</taxon>
        <taxon>Dendrobiinae</taxon>
        <taxon>Dendrobium</taxon>
    </lineage>
</organism>
<keyword evidence="2" id="KW-1185">Reference proteome</keyword>
<sequence length="68" mass="7959">MLGSWKMFLRERDIKLEEIQISFSDFSPTLTSTDQPKASIYRALLRCDNMHEQKSLKLKQLITISTLI</sequence>
<protein>
    <submittedName>
        <fullName evidence="1">Uncharacterized protein</fullName>
    </submittedName>
</protein>
<dbReference type="AlphaFoldDB" id="A0A8T3AHU1"/>
<reference evidence="1" key="1">
    <citation type="journal article" date="2022" name="Front. Genet.">
        <title>Chromosome-Scale Assembly of the Dendrobium nobile Genome Provides Insights Into the Molecular Mechanism of the Biosynthesis of the Medicinal Active Ingredient of Dendrobium.</title>
        <authorList>
            <person name="Xu Q."/>
            <person name="Niu S.-C."/>
            <person name="Li K.-L."/>
            <person name="Zheng P.-J."/>
            <person name="Zhang X.-J."/>
            <person name="Jia Y."/>
            <person name="Liu Y."/>
            <person name="Niu Y.-X."/>
            <person name="Yu L.-H."/>
            <person name="Chen D.-F."/>
            <person name="Zhang G.-Q."/>
        </authorList>
    </citation>
    <scope>NUCLEOTIDE SEQUENCE</scope>
    <source>
        <tissue evidence="1">Leaf</tissue>
    </source>
</reference>
<dbReference type="EMBL" id="JAGYWB010000016">
    <property type="protein sequence ID" value="KAI0495839.1"/>
    <property type="molecule type" value="Genomic_DNA"/>
</dbReference>
<name>A0A8T3AHU1_DENNO</name>
<evidence type="ECO:0000313" key="2">
    <source>
        <dbReference type="Proteomes" id="UP000829196"/>
    </source>
</evidence>
<comment type="caution">
    <text evidence="1">The sequence shown here is derived from an EMBL/GenBank/DDBJ whole genome shotgun (WGS) entry which is preliminary data.</text>
</comment>
<gene>
    <name evidence="1" type="ORF">KFK09_022146</name>
</gene>
<proteinExistence type="predicted"/>